<dbReference type="EMBL" id="BMQL01000020">
    <property type="protein sequence ID" value="GGR17574.1"/>
    <property type="molecule type" value="Genomic_DNA"/>
</dbReference>
<evidence type="ECO:0000313" key="3">
    <source>
        <dbReference type="Proteomes" id="UP000603865"/>
    </source>
</evidence>
<feature type="transmembrane region" description="Helical" evidence="1">
    <location>
        <begin position="43"/>
        <end position="64"/>
    </location>
</feature>
<keyword evidence="1" id="KW-1133">Transmembrane helix</keyword>
<sequence>MSRFSKFRPYLVQSFRNRVALLGGWVVFTPLLLHSVVGLTWGLTALASVGVLLVVALSITLSSYQRHQSKF</sequence>
<accession>A0A918F7X8</accession>
<evidence type="ECO:0000256" key="1">
    <source>
        <dbReference type="SAM" id="Phobius"/>
    </source>
</evidence>
<keyword evidence="1" id="KW-0812">Transmembrane</keyword>
<comment type="caution">
    <text evidence="2">The sequence shown here is derived from an EMBL/GenBank/DDBJ whole genome shotgun (WGS) entry which is preliminary data.</text>
</comment>
<proteinExistence type="predicted"/>
<organism evidence="2 3">
    <name type="scientific">Deinococcus ruber</name>
    <dbReference type="NCBI Taxonomy" id="1848197"/>
    <lineage>
        <taxon>Bacteria</taxon>
        <taxon>Thermotogati</taxon>
        <taxon>Deinococcota</taxon>
        <taxon>Deinococci</taxon>
        <taxon>Deinococcales</taxon>
        <taxon>Deinococcaceae</taxon>
        <taxon>Deinococcus</taxon>
    </lineage>
</organism>
<dbReference type="RefSeq" id="WP_189091615.1">
    <property type="nucleotide sequence ID" value="NZ_BMQL01000020.1"/>
</dbReference>
<dbReference type="Proteomes" id="UP000603865">
    <property type="component" value="Unassembled WGS sequence"/>
</dbReference>
<gene>
    <name evidence="2" type="ORF">GCM10008957_32930</name>
</gene>
<keyword evidence="3" id="KW-1185">Reference proteome</keyword>
<evidence type="ECO:0000313" key="2">
    <source>
        <dbReference type="EMBL" id="GGR17574.1"/>
    </source>
</evidence>
<keyword evidence="1" id="KW-0472">Membrane</keyword>
<reference evidence="2" key="1">
    <citation type="journal article" date="2014" name="Int. J. Syst. Evol. Microbiol.">
        <title>Complete genome sequence of Corynebacterium casei LMG S-19264T (=DSM 44701T), isolated from a smear-ripened cheese.</title>
        <authorList>
            <consortium name="US DOE Joint Genome Institute (JGI-PGF)"/>
            <person name="Walter F."/>
            <person name="Albersmeier A."/>
            <person name="Kalinowski J."/>
            <person name="Ruckert C."/>
        </authorList>
    </citation>
    <scope>NUCLEOTIDE SEQUENCE</scope>
    <source>
        <strain evidence="2">JCM 31311</strain>
    </source>
</reference>
<reference evidence="2" key="2">
    <citation type="submission" date="2020-09" db="EMBL/GenBank/DDBJ databases">
        <authorList>
            <person name="Sun Q."/>
            <person name="Ohkuma M."/>
        </authorList>
    </citation>
    <scope>NUCLEOTIDE SEQUENCE</scope>
    <source>
        <strain evidence="2">JCM 31311</strain>
    </source>
</reference>
<dbReference type="AlphaFoldDB" id="A0A918F7X8"/>
<protein>
    <submittedName>
        <fullName evidence="2">Uncharacterized protein</fullName>
    </submittedName>
</protein>
<name>A0A918F7X8_9DEIO</name>
<feature type="transmembrane region" description="Helical" evidence="1">
    <location>
        <begin position="20"/>
        <end position="37"/>
    </location>
</feature>